<feature type="transmembrane region" description="Helical" evidence="13">
    <location>
        <begin position="136"/>
        <end position="157"/>
    </location>
</feature>
<keyword evidence="10" id="KW-0406">Ion transport</keyword>
<keyword evidence="15" id="KW-1185">Reference proteome</keyword>
<keyword evidence="6" id="KW-0050">Antiport</keyword>
<dbReference type="EMBL" id="JAUSWN010000051">
    <property type="protein sequence ID" value="MDQ0481043.1"/>
    <property type="molecule type" value="Genomic_DNA"/>
</dbReference>
<evidence type="ECO:0000256" key="4">
    <source>
        <dbReference type="ARBA" id="ARBA00020268"/>
    </source>
</evidence>
<evidence type="ECO:0000256" key="6">
    <source>
        <dbReference type="ARBA" id="ARBA00022449"/>
    </source>
</evidence>
<dbReference type="InterPro" id="IPR050222">
    <property type="entry name" value="MATE_MdtK"/>
</dbReference>
<dbReference type="Proteomes" id="UP001224418">
    <property type="component" value="Unassembled WGS sequence"/>
</dbReference>
<comment type="caution">
    <text evidence="14">The sequence shown here is derived from an EMBL/GenBank/DDBJ whole genome shotgun (WGS) entry which is preliminary data.</text>
</comment>
<dbReference type="RefSeq" id="WP_307357462.1">
    <property type="nucleotide sequence ID" value="NZ_BAAACJ010000011.1"/>
</dbReference>
<sequence length="459" mass="49973">MTKTNNLVQGGILKSLVSLALPIMGTSFIQMAYNMTDMIWIGRTGSLAVAAVGTASFFTWFGQSFILLSKTGAEIGVSQSLGREDINTAKSYVCTAIQLNILCAILYSIILIFFKSNLIGFFNLNSNVVIKMAETYLVFISLGLIFNFINPVLTGIFNGMGNSKTPFKINTVGLILNIFLDPMLIFGFGPIPALGVTGAAIATVLAQTIVTILFLYEINKINILLFKINLFKSFKLTYLKEILKLGLPVAIQNGLLSFFAMIIGRIISVFGDTAIAVQKVGTQIEAISWMTAGGFSSAISAFVGQNYGAKKINRIFKGYSIALKVVSIIGVITSLLLILFAKPLFCIFIREPEAVSLGVDYLKILGVSQFFMCIEITTGGAFNGLGKTYLPAIISIVFTGLRIPFALLLSKSNLLGLNGVWWSISISSIFKGIILVMLFIILIIRNKKFISSFNENLEM</sequence>
<comment type="similarity">
    <text evidence="3">Belongs to the multi antimicrobial extrusion (MATE) (TC 2.A.66.1) family.</text>
</comment>
<accession>A0ABU0JY17</accession>
<reference evidence="14 15" key="1">
    <citation type="submission" date="2023-07" db="EMBL/GenBank/DDBJ databases">
        <title>Genomic Encyclopedia of Type Strains, Phase IV (KMG-IV): sequencing the most valuable type-strain genomes for metagenomic binning, comparative biology and taxonomic classification.</title>
        <authorList>
            <person name="Goeker M."/>
        </authorList>
    </citation>
    <scope>NUCLEOTIDE SEQUENCE [LARGE SCALE GENOMIC DNA]</scope>
    <source>
        <strain evidence="14 15">DSM 1400</strain>
    </source>
</reference>
<protein>
    <recommendedName>
        <fullName evidence="4">Probable multidrug resistance protein NorM</fullName>
    </recommendedName>
    <alternativeName>
        <fullName evidence="12">Multidrug-efflux transporter</fullName>
    </alternativeName>
</protein>
<dbReference type="NCBIfam" id="TIGR00797">
    <property type="entry name" value="matE"/>
    <property type="match status" value="1"/>
</dbReference>
<organism evidence="14 15">
    <name type="scientific">Hathewaya limosa</name>
    <name type="common">Clostridium limosum</name>
    <dbReference type="NCBI Taxonomy" id="1536"/>
    <lineage>
        <taxon>Bacteria</taxon>
        <taxon>Bacillati</taxon>
        <taxon>Bacillota</taxon>
        <taxon>Clostridia</taxon>
        <taxon>Eubacteriales</taxon>
        <taxon>Clostridiaceae</taxon>
        <taxon>Hathewaya</taxon>
    </lineage>
</organism>
<keyword evidence="8 13" id="KW-0812">Transmembrane</keyword>
<dbReference type="InterPro" id="IPR048279">
    <property type="entry name" value="MdtK-like"/>
</dbReference>
<proteinExistence type="inferred from homology"/>
<dbReference type="PANTHER" id="PTHR43298">
    <property type="entry name" value="MULTIDRUG RESISTANCE PROTEIN NORM-RELATED"/>
    <property type="match status" value="1"/>
</dbReference>
<evidence type="ECO:0000256" key="13">
    <source>
        <dbReference type="SAM" id="Phobius"/>
    </source>
</evidence>
<feature type="transmembrane region" description="Helical" evidence="13">
    <location>
        <begin position="321"/>
        <end position="341"/>
    </location>
</feature>
<evidence type="ECO:0000256" key="9">
    <source>
        <dbReference type="ARBA" id="ARBA00022989"/>
    </source>
</evidence>
<evidence type="ECO:0000256" key="1">
    <source>
        <dbReference type="ARBA" id="ARBA00003408"/>
    </source>
</evidence>
<keyword evidence="11 13" id="KW-0472">Membrane</keyword>
<keyword evidence="5" id="KW-0813">Transport</keyword>
<feature type="transmembrane region" description="Helical" evidence="13">
    <location>
        <begin position="89"/>
        <end position="116"/>
    </location>
</feature>
<feature type="transmembrane region" description="Helical" evidence="13">
    <location>
        <begin position="389"/>
        <end position="409"/>
    </location>
</feature>
<gene>
    <name evidence="14" type="ORF">QOZ93_002811</name>
</gene>
<evidence type="ECO:0000256" key="12">
    <source>
        <dbReference type="ARBA" id="ARBA00031636"/>
    </source>
</evidence>
<feature type="transmembrane region" description="Helical" evidence="13">
    <location>
        <begin position="194"/>
        <end position="216"/>
    </location>
</feature>
<feature type="transmembrane region" description="Helical" evidence="13">
    <location>
        <begin position="12"/>
        <end position="33"/>
    </location>
</feature>
<dbReference type="InterPro" id="IPR002528">
    <property type="entry name" value="MATE_fam"/>
</dbReference>
<dbReference type="CDD" id="cd13140">
    <property type="entry name" value="MATE_like_1"/>
    <property type="match status" value="1"/>
</dbReference>
<feature type="transmembrane region" description="Helical" evidence="13">
    <location>
        <begin position="287"/>
        <end position="309"/>
    </location>
</feature>
<evidence type="ECO:0000256" key="10">
    <source>
        <dbReference type="ARBA" id="ARBA00023065"/>
    </source>
</evidence>
<feature type="transmembrane region" description="Helical" evidence="13">
    <location>
        <begin position="245"/>
        <end position="267"/>
    </location>
</feature>
<evidence type="ECO:0000313" key="15">
    <source>
        <dbReference type="Proteomes" id="UP001224418"/>
    </source>
</evidence>
<name>A0ABU0JY17_HATLI</name>
<keyword evidence="9 13" id="KW-1133">Transmembrane helix</keyword>
<comment type="function">
    <text evidence="1">Multidrug efflux pump.</text>
</comment>
<evidence type="ECO:0000256" key="8">
    <source>
        <dbReference type="ARBA" id="ARBA00022692"/>
    </source>
</evidence>
<comment type="subcellular location">
    <subcellularLocation>
        <location evidence="2">Cell membrane</location>
        <topology evidence="2">Multi-pass membrane protein</topology>
    </subcellularLocation>
</comment>
<dbReference type="Pfam" id="PF01554">
    <property type="entry name" value="MatE"/>
    <property type="match status" value="2"/>
</dbReference>
<evidence type="ECO:0000256" key="5">
    <source>
        <dbReference type="ARBA" id="ARBA00022448"/>
    </source>
</evidence>
<evidence type="ECO:0000256" key="3">
    <source>
        <dbReference type="ARBA" id="ARBA00010199"/>
    </source>
</evidence>
<evidence type="ECO:0000256" key="7">
    <source>
        <dbReference type="ARBA" id="ARBA00022475"/>
    </source>
</evidence>
<dbReference type="PIRSF" id="PIRSF006603">
    <property type="entry name" value="DinF"/>
    <property type="match status" value="1"/>
</dbReference>
<evidence type="ECO:0000256" key="11">
    <source>
        <dbReference type="ARBA" id="ARBA00023136"/>
    </source>
</evidence>
<feature type="transmembrane region" description="Helical" evidence="13">
    <location>
        <begin position="45"/>
        <end position="68"/>
    </location>
</feature>
<feature type="transmembrane region" description="Helical" evidence="13">
    <location>
        <begin position="421"/>
        <end position="444"/>
    </location>
</feature>
<dbReference type="PANTHER" id="PTHR43298:SF2">
    <property type="entry name" value="FMN_FAD EXPORTER YEEO-RELATED"/>
    <property type="match status" value="1"/>
</dbReference>
<keyword evidence="7" id="KW-1003">Cell membrane</keyword>
<evidence type="ECO:0000313" key="14">
    <source>
        <dbReference type="EMBL" id="MDQ0481043.1"/>
    </source>
</evidence>
<evidence type="ECO:0000256" key="2">
    <source>
        <dbReference type="ARBA" id="ARBA00004651"/>
    </source>
</evidence>
<feature type="transmembrane region" description="Helical" evidence="13">
    <location>
        <begin position="169"/>
        <end position="188"/>
    </location>
</feature>
<feature type="transmembrane region" description="Helical" evidence="13">
    <location>
        <begin position="361"/>
        <end position="382"/>
    </location>
</feature>